<organism evidence="2 3">
    <name type="scientific">Propionibacterium acidifaciens F0233</name>
    <dbReference type="NCBI Taxonomy" id="553198"/>
    <lineage>
        <taxon>Bacteria</taxon>
        <taxon>Bacillati</taxon>
        <taxon>Actinomycetota</taxon>
        <taxon>Actinomycetes</taxon>
        <taxon>Propionibacteriales</taxon>
        <taxon>Propionibacteriaceae</taxon>
        <taxon>Propionibacterium</taxon>
    </lineage>
</organism>
<evidence type="ECO:0000313" key="2">
    <source>
        <dbReference type="EMBL" id="ERK52020.1"/>
    </source>
</evidence>
<evidence type="ECO:0000256" key="1">
    <source>
        <dbReference type="SAM" id="MobiDB-lite"/>
    </source>
</evidence>
<feature type="compositionally biased region" description="Basic and acidic residues" evidence="1">
    <location>
        <begin position="76"/>
        <end position="90"/>
    </location>
</feature>
<feature type="region of interest" description="Disordered" evidence="1">
    <location>
        <begin position="40"/>
        <end position="118"/>
    </location>
</feature>
<dbReference type="EMBL" id="ACVN02000265">
    <property type="protein sequence ID" value="ERK52020.1"/>
    <property type="molecule type" value="Genomic_DNA"/>
</dbReference>
<dbReference type="Proteomes" id="UP000017052">
    <property type="component" value="Unassembled WGS sequence"/>
</dbReference>
<reference evidence="2" key="1">
    <citation type="submission" date="2013-08" db="EMBL/GenBank/DDBJ databases">
        <authorList>
            <person name="Durkin A.S."/>
            <person name="Haft D.R."/>
            <person name="McCorrison J."/>
            <person name="Torralba M."/>
            <person name="Gillis M."/>
            <person name="Haft D.H."/>
            <person name="Methe B."/>
            <person name="Sutton G."/>
            <person name="Nelson K.E."/>
        </authorList>
    </citation>
    <scope>NUCLEOTIDE SEQUENCE [LARGE SCALE GENOMIC DNA]</scope>
    <source>
        <strain evidence="2">F0233</strain>
    </source>
</reference>
<comment type="caution">
    <text evidence="2">The sequence shown here is derived from an EMBL/GenBank/DDBJ whole genome shotgun (WGS) entry which is preliminary data.</text>
</comment>
<accession>U2PNC7</accession>
<gene>
    <name evidence="2" type="ORF">HMPREF0682_0861</name>
</gene>
<evidence type="ECO:0000313" key="3">
    <source>
        <dbReference type="Proteomes" id="UP000017052"/>
    </source>
</evidence>
<name>U2PNC7_9ACTN</name>
<proteinExistence type="predicted"/>
<dbReference type="AlphaFoldDB" id="U2PNC7"/>
<protein>
    <submittedName>
        <fullName evidence="2">Uncharacterized protein</fullName>
    </submittedName>
</protein>
<keyword evidence="3" id="KW-1185">Reference proteome</keyword>
<sequence length="118" mass="12722">MQHRLVEKGIGACEPLVRSLAEALVLHDIITLGAVMAAPLGRSAGPLPRRRRGGGLGQCPERSGRARPPAGHHRHDAPSRCRGALREPVRGPRRSFHPRVDSSRGDGGTATVTQLRHR</sequence>